<organism evidence="2 3">
    <name type="scientific">Pipistrellus nathusii</name>
    <name type="common">Nathusius' pipistrelle</name>
    <dbReference type="NCBI Taxonomy" id="59473"/>
    <lineage>
        <taxon>Eukaryota</taxon>
        <taxon>Metazoa</taxon>
        <taxon>Chordata</taxon>
        <taxon>Craniata</taxon>
        <taxon>Vertebrata</taxon>
        <taxon>Euteleostomi</taxon>
        <taxon>Mammalia</taxon>
        <taxon>Eutheria</taxon>
        <taxon>Laurasiatheria</taxon>
        <taxon>Chiroptera</taxon>
        <taxon>Yangochiroptera</taxon>
        <taxon>Vespertilionidae</taxon>
        <taxon>Pipistrellus</taxon>
    </lineage>
</organism>
<evidence type="ECO:0000256" key="1">
    <source>
        <dbReference type="SAM" id="MobiDB-lite"/>
    </source>
</evidence>
<evidence type="ECO:0000313" key="2">
    <source>
        <dbReference type="EMBL" id="CAK6447451.1"/>
    </source>
</evidence>
<feature type="region of interest" description="Disordered" evidence="1">
    <location>
        <begin position="67"/>
        <end position="96"/>
    </location>
</feature>
<dbReference type="EMBL" id="OY882864">
    <property type="protein sequence ID" value="CAK6447451.1"/>
    <property type="molecule type" value="Genomic_DNA"/>
</dbReference>
<name>A0ABP0AAC3_PIPNA</name>
<evidence type="ECO:0000313" key="3">
    <source>
        <dbReference type="Proteomes" id="UP001314169"/>
    </source>
</evidence>
<protein>
    <submittedName>
        <fullName evidence="2">Uncharacterized protein</fullName>
    </submittedName>
</protein>
<proteinExistence type="predicted"/>
<dbReference type="Proteomes" id="UP001314169">
    <property type="component" value="Chromosome 7"/>
</dbReference>
<keyword evidence="3" id="KW-1185">Reference proteome</keyword>
<reference evidence="2" key="1">
    <citation type="submission" date="2023-12" db="EMBL/GenBank/DDBJ databases">
        <authorList>
            <person name="Brown T."/>
        </authorList>
    </citation>
    <scope>NUCLEOTIDE SEQUENCE</scope>
</reference>
<accession>A0ABP0AAC3</accession>
<sequence length="151" mass="16169">MRQRPRLVTLSGCGQSSEASCLHSNLPQRGFSFSALWLEKALLQAPGGVCRQGPGQWGNCVLSKSLRGPHRHGAEAPPARGKSRPGAAGRGPDLRHTVPAEYELQSTLTSSFLSSRWPSNEAPHQTLWWGLKPGCVAAFSPPLPRAGQVAL</sequence>
<gene>
    <name evidence="2" type="ORF">MPIPNATIZW_LOCUS15757</name>
</gene>